<proteinExistence type="predicted"/>
<gene>
    <name evidence="1" type="ORF">DAA48_16885</name>
</gene>
<dbReference type="EMBL" id="PZKL01000038">
    <property type="protein sequence ID" value="PTH79938.1"/>
    <property type="molecule type" value="Genomic_DNA"/>
</dbReference>
<dbReference type="AlphaFoldDB" id="A0A2T4MZD8"/>
<protein>
    <submittedName>
        <fullName evidence="1">Uncharacterized protein</fullName>
    </submittedName>
</protein>
<organism evidence="1 2">
    <name type="scientific">Aeromonas veronii</name>
    <dbReference type="NCBI Taxonomy" id="654"/>
    <lineage>
        <taxon>Bacteria</taxon>
        <taxon>Pseudomonadati</taxon>
        <taxon>Pseudomonadota</taxon>
        <taxon>Gammaproteobacteria</taxon>
        <taxon>Aeromonadales</taxon>
        <taxon>Aeromonadaceae</taxon>
        <taxon>Aeromonas</taxon>
    </lineage>
</organism>
<evidence type="ECO:0000313" key="1">
    <source>
        <dbReference type="EMBL" id="PTH79938.1"/>
    </source>
</evidence>
<evidence type="ECO:0000313" key="2">
    <source>
        <dbReference type="Proteomes" id="UP000241986"/>
    </source>
</evidence>
<name>A0A2T4MZD8_AERVE</name>
<reference evidence="1 2" key="1">
    <citation type="submission" date="2018-03" db="EMBL/GenBank/DDBJ databases">
        <title>Aeromonas veronii whole genome sequencing and analysis.</title>
        <authorList>
            <person name="Xie H."/>
            <person name="Liu T."/>
            <person name="Wang K."/>
        </authorList>
    </citation>
    <scope>NUCLEOTIDE SEQUENCE [LARGE SCALE GENOMIC DNA]</scope>
    <source>
        <strain evidence="1 2">XH.VA.1</strain>
    </source>
</reference>
<dbReference type="Proteomes" id="UP000241986">
    <property type="component" value="Unassembled WGS sequence"/>
</dbReference>
<accession>A0A2T4MZD8</accession>
<comment type="caution">
    <text evidence="1">The sequence shown here is derived from an EMBL/GenBank/DDBJ whole genome shotgun (WGS) entry which is preliminary data.</text>
</comment>
<sequence>MGGHVSVVIRRSSGAIQKMRLWTNSLPAFFVNPKMMQEDSDLIGRLIATRDLNNDAIRLSKDFTDKRFLGFDGDYCSRNSVLAPVDYGLIVFDFKERKVHSMQSYCSLDQVFCMGHRMSVSQNRAKLGDDLSIIFALIGFMSNGMLNHISFHDMDNIDPDISCDIDKKINGLGFEPEDLIHLISTDKSERKLSLLTRLGLPMNGLVHAGFDINHPMDLIYYENRSKDLLLLKHNLILDGFSISEEEDKIWNDFYNEYKEFYDPKDED</sequence>